<organism evidence="1 2">
    <name type="scientific">Dyella kyungheensis</name>
    <dbReference type="NCBI Taxonomy" id="1242174"/>
    <lineage>
        <taxon>Bacteria</taxon>
        <taxon>Pseudomonadati</taxon>
        <taxon>Pseudomonadota</taxon>
        <taxon>Gammaproteobacteria</taxon>
        <taxon>Lysobacterales</taxon>
        <taxon>Rhodanobacteraceae</taxon>
        <taxon>Dyella</taxon>
    </lineage>
</organism>
<reference evidence="1 2" key="1">
    <citation type="submission" date="2020-10" db="EMBL/GenBank/DDBJ databases">
        <title>Phylogeny of dyella-like bacteria.</title>
        <authorList>
            <person name="Fu J."/>
        </authorList>
    </citation>
    <scope>NUCLEOTIDE SEQUENCE [LARGE SCALE GENOMIC DNA]</scope>
    <source>
        <strain evidence="1 2">THG-B117</strain>
    </source>
</reference>
<gene>
    <name evidence="1" type="ORF">ISP20_11745</name>
</gene>
<sequence length="81" mass="8678">MSGSRFLGLFEQRVAAELPEGFVVGSCESDGGIAQGALIHGVSRRVGEQHWSDDSGHVMTVTVEDFDLDAIGLRNWSTGVE</sequence>
<proteinExistence type="predicted"/>
<keyword evidence="2" id="KW-1185">Reference proteome</keyword>
<evidence type="ECO:0000313" key="1">
    <source>
        <dbReference type="EMBL" id="MBM7121827.1"/>
    </source>
</evidence>
<evidence type="ECO:0000313" key="2">
    <source>
        <dbReference type="Proteomes" id="UP001430065"/>
    </source>
</evidence>
<name>A0ABS2JTP7_9GAMM</name>
<comment type="caution">
    <text evidence="1">The sequence shown here is derived from an EMBL/GenBank/DDBJ whole genome shotgun (WGS) entry which is preliminary data.</text>
</comment>
<dbReference type="EMBL" id="JADIKC010000005">
    <property type="protein sequence ID" value="MBM7121827.1"/>
    <property type="molecule type" value="Genomic_DNA"/>
</dbReference>
<accession>A0ABS2JTP7</accession>
<dbReference type="Proteomes" id="UP001430065">
    <property type="component" value="Unassembled WGS sequence"/>
</dbReference>
<protein>
    <submittedName>
        <fullName evidence="1">Uncharacterized protein</fullName>
    </submittedName>
</protein>
<dbReference type="RefSeq" id="WP_204636287.1">
    <property type="nucleotide sequence ID" value="NZ_JADIKC010000005.1"/>
</dbReference>